<evidence type="ECO:0000313" key="3">
    <source>
        <dbReference type="Proteomes" id="UP000299102"/>
    </source>
</evidence>
<evidence type="ECO:0000256" key="1">
    <source>
        <dbReference type="SAM" id="Phobius"/>
    </source>
</evidence>
<accession>A0A4C1TCR5</accession>
<dbReference type="AlphaFoldDB" id="A0A4C1TCR5"/>
<keyword evidence="1" id="KW-0812">Transmembrane</keyword>
<feature type="transmembrane region" description="Helical" evidence="1">
    <location>
        <begin position="14"/>
        <end position="33"/>
    </location>
</feature>
<sequence>MYVCNTVVHWVSCIYYMSAAGGGGVLVDLALALRGPRALRGEPILRSRLQGGSFSLLLGDVQTLNTMVIELNENSTCFNLKQSTPLQFSHNCHCAID</sequence>
<proteinExistence type="predicted"/>
<reference evidence="2 3" key="1">
    <citation type="journal article" date="2019" name="Commun. Biol.">
        <title>The bagworm genome reveals a unique fibroin gene that provides high tensile strength.</title>
        <authorList>
            <person name="Kono N."/>
            <person name="Nakamura H."/>
            <person name="Ohtoshi R."/>
            <person name="Tomita M."/>
            <person name="Numata K."/>
            <person name="Arakawa K."/>
        </authorList>
    </citation>
    <scope>NUCLEOTIDE SEQUENCE [LARGE SCALE GENOMIC DNA]</scope>
</reference>
<keyword evidence="1" id="KW-1133">Transmembrane helix</keyword>
<evidence type="ECO:0000313" key="2">
    <source>
        <dbReference type="EMBL" id="GBP11197.1"/>
    </source>
</evidence>
<gene>
    <name evidence="2" type="ORF">EVAR_6022_1</name>
</gene>
<keyword evidence="1" id="KW-0472">Membrane</keyword>
<keyword evidence="3" id="KW-1185">Reference proteome</keyword>
<dbReference type="EMBL" id="BGZK01000045">
    <property type="protein sequence ID" value="GBP11197.1"/>
    <property type="molecule type" value="Genomic_DNA"/>
</dbReference>
<comment type="caution">
    <text evidence="2">The sequence shown here is derived from an EMBL/GenBank/DDBJ whole genome shotgun (WGS) entry which is preliminary data.</text>
</comment>
<name>A0A4C1TCR5_EUMVA</name>
<protein>
    <submittedName>
        <fullName evidence="2">Uncharacterized protein</fullName>
    </submittedName>
</protein>
<dbReference type="Proteomes" id="UP000299102">
    <property type="component" value="Unassembled WGS sequence"/>
</dbReference>
<organism evidence="2 3">
    <name type="scientific">Eumeta variegata</name>
    <name type="common">Bagworm moth</name>
    <name type="synonym">Eumeta japonica</name>
    <dbReference type="NCBI Taxonomy" id="151549"/>
    <lineage>
        <taxon>Eukaryota</taxon>
        <taxon>Metazoa</taxon>
        <taxon>Ecdysozoa</taxon>
        <taxon>Arthropoda</taxon>
        <taxon>Hexapoda</taxon>
        <taxon>Insecta</taxon>
        <taxon>Pterygota</taxon>
        <taxon>Neoptera</taxon>
        <taxon>Endopterygota</taxon>
        <taxon>Lepidoptera</taxon>
        <taxon>Glossata</taxon>
        <taxon>Ditrysia</taxon>
        <taxon>Tineoidea</taxon>
        <taxon>Psychidae</taxon>
        <taxon>Oiketicinae</taxon>
        <taxon>Eumeta</taxon>
    </lineage>
</organism>